<organism evidence="2 3">
    <name type="scientific">Nocardioides taihuensis</name>
    <dbReference type="NCBI Taxonomy" id="1835606"/>
    <lineage>
        <taxon>Bacteria</taxon>
        <taxon>Bacillati</taxon>
        <taxon>Actinomycetota</taxon>
        <taxon>Actinomycetes</taxon>
        <taxon>Propionibacteriales</taxon>
        <taxon>Nocardioidaceae</taxon>
        <taxon>Nocardioides</taxon>
    </lineage>
</organism>
<keyword evidence="3" id="KW-1185">Reference proteome</keyword>
<feature type="domain" description="DUF4037" evidence="1">
    <location>
        <begin position="118"/>
        <end position="215"/>
    </location>
</feature>
<gene>
    <name evidence="2" type="ORF">ACFPGP_22925</name>
</gene>
<reference evidence="3" key="1">
    <citation type="journal article" date="2019" name="Int. J. Syst. Evol. Microbiol.">
        <title>The Global Catalogue of Microorganisms (GCM) 10K type strain sequencing project: providing services to taxonomists for standard genome sequencing and annotation.</title>
        <authorList>
            <consortium name="The Broad Institute Genomics Platform"/>
            <consortium name="The Broad Institute Genome Sequencing Center for Infectious Disease"/>
            <person name="Wu L."/>
            <person name="Ma J."/>
        </authorList>
    </citation>
    <scope>NUCLEOTIDE SEQUENCE [LARGE SCALE GENOMIC DNA]</scope>
    <source>
        <strain evidence="3">DFY41</strain>
    </source>
</reference>
<dbReference type="RefSeq" id="WP_378593812.1">
    <property type="nucleotide sequence ID" value="NZ_JBHSKD010000029.1"/>
</dbReference>
<name>A0ABW0BQ61_9ACTN</name>
<evidence type="ECO:0000313" key="2">
    <source>
        <dbReference type="EMBL" id="MFC5179544.1"/>
    </source>
</evidence>
<dbReference type="InterPro" id="IPR025117">
    <property type="entry name" value="DUF4037"/>
</dbReference>
<sequence length="347" mass="38916">MSTFVPGIDLSRRLHDEVVRPIIEARLPGLAYAAGLLGRGSEVLGFDDQMSTDHDGGPRLLLFLGERDVEAGAGDVVRGAMPPTHDGRPVELEVHNLRGWFRDELALDVAREIEVADWLTLPEHVLATVVAGEVFHDDVGLGEVRDRLAWYPRDVWLYLLATGWWRIHPEANLVGRAGHVGDDLGSALIGSRLVTEMMRLCFLMERRYPPYPKWFGTAFARLDNGPDLMPALTAVVRAENWQARQAALGEAYRRLASVHDRLGLTEAVPLETVRMWDRPFEVPWADFPGLLHAEIRDPQVLAVAEQFPLGPVDRFRELLSPPRNRRRLRRVLDADEIRPPRSPGAAG</sequence>
<protein>
    <submittedName>
        <fullName evidence="2">DUF4037 domain-containing protein</fullName>
    </submittedName>
</protein>
<evidence type="ECO:0000313" key="3">
    <source>
        <dbReference type="Proteomes" id="UP001596087"/>
    </source>
</evidence>
<dbReference type="EMBL" id="JBHSKD010000029">
    <property type="protein sequence ID" value="MFC5179544.1"/>
    <property type="molecule type" value="Genomic_DNA"/>
</dbReference>
<comment type="caution">
    <text evidence="2">The sequence shown here is derived from an EMBL/GenBank/DDBJ whole genome shotgun (WGS) entry which is preliminary data.</text>
</comment>
<evidence type="ECO:0000259" key="1">
    <source>
        <dbReference type="Pfam" id="PF13228"/>
    </source>
</evidence>
<accession>A0ABW0BQ61</accession>
<proteinExistence type="predicted"/>
<dbReference type="Proteomes" id="UP001596087">
    <property type="component" value="Unassembled WGS sequence"/>
</dbReference>
<dbReference type="Pfam" id="PF13228">
    <property type="entry name" value="DUF4037"/>
    <property type="match status" value="1"/>
</dbReference>